<dbReference type="AlphaFoldDB" id="A0A9W4U884"/>
<proteinExistence type="predicted"/>
<evidence type="ECO:0000256" key="1">
    <source>
        <dbReference type="SAM" id="Phobius"/>
    </source>
</evidence>
<reference evidence="2" key="1">
    <citation type="submission" date="2023-01" db="EMBL/GenBank/DDBJ databases">
        <authorList>
            <person name="Van Ghelder C."/>
            <person name="Rancurel C."/>
        </authorList>
    </citation>
    <scope>NUCLEOTIDE SEQUENCE</scope>
    <source>
        <strain evidence="2">CNCM I-4278</strain>
    </source>
</reference>
<comment type="caution">
    <text evidence="2">The sequence shown here is derived from an EMBL/GenBank/DDBJ whole genome shotgun (WGS) entry which is preliminary data.</text>
</comment>
<keyword evidence="1" id="KW-0472">Membrane</keyword>
<feature type="transmembrane region" description="Helical" evidence="1">
    <location>
        <begin position="138"/>
        <end position="156"/>
    </location>
</feature>
<feature type="transmembrane region" description="Helical" evidence="1">
    <location>
        <begin position="215"/>
        <end position="236"/>
    </location>
</feature>
<keyword evidence="1" id="KW-1133">Transmembrane helix</keyword>
<feature type="transmembrane region" description="Helical" evidence="1">
    <location>
        <begin position="12"/>
        <end position="37"/>
    </location>
</feature>
<gene>
    <name evidence="2" type="ORF">PDIGIT_LOCUS4293</name>
</gene>
<name>A0A9W4U884_9PLEO</name>
<dbReference type="EMBL" id="CAOQHR010000002">
    <property type="protein sequence ID" value="CAI6330727.1"/>
    <property type="molecule type" value="Genomic_DNA"/>
</dbReference>
<dbReference type="OrthoDB" id="3799542at2759"/>
<sequence>MMCETNNRLVMTVQIVCIVRYLSICIYYLHCILLPLARCEVVFAWWKHYFYAQGRFGHCRPTVDTKKDIFTSTAPFSAAKIYVKQTSRVHDLQKTWNNIHKTIISSQSHRASPSNGFHQKGPLLDLPTNELQTTMSTLLTAIFLLFCPLLVFPTPLTPKPPLKHLYASLRDPPSLVPSSSYIVHLRYKFHRAYYCYLITFSGYMLSDEERLVLDFSILLLAVVTVWVWWVLGGILARSLFGTRLGTEDERTTIGLGEIGNWSFGGQVGSLGSDGVVVFGN</sequence>
<keyword evidence="3" id="KW-1185">Reference proteome</keyword>
<organism evidence="2 3">
    <name type="scientific">Periconia digitata</name>
    <dbReference type="NCBI Taxonomy" id="1303443"/>
    <lineage>
        <taxon>Eukaryota</taxon>
        <taxon>Fungi</taxon>
        <taxon>Dikarya</taxon>
        <taxon>Ascomycota</taxon>
        <taxon>Pezizomycotina</taxon>
        <taxon>Dothideomycetes</taxon>
        <taxon>Pleosporomycetidae</taxon>
        <taxon>Pleosporales</taxon>
        <taxon>Massarineae</taxon>
        <taxon>Periconiaceae</taxon>
        <taxon>Periconia</taxon>
    </lineage>
</organism>
<accession>A0A9W4U884</accession>
<keyword evidence="1" id="KW-0812">Transmembrane</keyword>
<protein>
    <submittedName>
        <fullName evidence="2">Uncharacterized protein</fullName>
    </submittedName>
</protein>
<evidence type="ECO:0000313" key="2">
    <source>
        <dbReference type="EMBL" id="CAI6330727.1"/>
    </source>
</evidence>
<evidence type="ECO:0000313" key="3">
    <source>
        <dbReference type="Proteomes" id="UP001152607"/>
    </source>
</evidence>
<dbReference type="Proteomes" id="UP001152607">
    <property type="component" value="Unassembled WGS sequence"/>
</dbReference>